<accession>A0A0P0Y004</accession>
<dbReference type="AlphaFoldDB" id="A0A0P0Y004"/>
<keyword evidence="3" id="KW-1185">Reference proteome</keyword>
<dbReference type="PaxDb" id="39947-A0A0P0Y004"/>
<evidence type="ECO:0000256" key="1">
    <source>
        <dbReference type="SAM" id="MobiDB-lite"/>
    </source>
</evidence>
<dbReference type="InParanoid" id="A0A0P0Y004"/>
<gene>
    <name evidence="2" type="ordered locus">Os11g0186700</name>
    <name evidence="2" type="ORF">OSNPB_110186700</name>
</gene>
<evidence type="ECO:0000313" key="2">
    <source>
        <dbReference type="EMBL" id="BAT12991.1"/>
    </source>
</evidence>
<feature type="compositionally biased region" description="Pro residues" evidence="1">
    <location>
        <begin position="7"/>
        <end position="21"/>
    </location>
</feature>
<organism evidence="2 3">
    <name type="scientific">Oryza sativa subsp. japonica</name>
    <name type="common">Rice</name>
    <dbReference type="NCBI Taxonomy" id="39947"/>
    <lineage>
        <taxon>Eukaryota</taxon>
        <taxon>Viridiplantae</taxon>
        <taxon>Streptophyta</taxon>
        <taxon>Embryophyta</taxon>
        <taxon>Tracheophyta</taxon>
        <taxon>Spermatophyta</taxon>
        <taxon>Magnoliopsida</taxon>
        <taxon>Liliopsida</taxon>
        <taxon>Poales</taxon>
        <taxon>Poaceae</taxon>
        <taxon>BOP clade</taxon>
        <taxon>Oryzoideae</taxon>
        <taxon>Oryzeae</taxon>
        <taxon>Oryzinae</taxon>
        <taxon>Oryza</taxon>
        <taxon>Oryza sativa</taxon>
    </lineage>
</organism>
<sequence length="200" mass="21516">MSTQVVGPPPVPPPSAPPLPPERQLSGEFVDVELGNVSSTVVDVDRLRQLVTPSAPPLPPETMNPPPRRQLTGEFVDVELGNASLYTVQRRQPQTTAQTAYDDEAGLCCSVLCALQIGRRGRSGVADPAVSRRRRGRFGTADTNASKQGGKGVGDADSSLTKVVLLGQDFGFLEKRRARMKKPLLGSEGRMMIELRRSDG</sequence>
<dbReference type="EMBL" id="AP014967">
    <property type="protein sequence ID" value="BAT12991.1"/>
    <property type="molecule type" value="Genomic_DNA"/>
</dbReference>
<reference evidence="3" key="1">
    <citation type="journal article" date="2005" name="Nature">
        <title>The map-based sequence of the rice genome.</title>
        <authorList>
            <consortium name="International rice genome sequencing project (IRGSP)"/>
            <person name="Matsumoto T."/>
            <person name="Wu J."/>
            <person name="Kanamori H."/>
            <person name="Katayose Y."/>
            <person name="Fujisawa M."/>
            <person name="Namiki N."/>
            <person name="Mizuno H."/>
            <person name="Yamamoto K."/>
            <person name="Antonio B.A."/>
            <person name="Baba T."/>
            <person name="Sakata K."/>
            <person name="Nagamura Y."/>
            <person name="Aoki H."/>
            <person name="Arikawa K."/>
            <person name="Arita K."/>
            <person name="Bito T."/>
            <person name="Chiden Y."/>
            <person name="Fujitsuka N."/>
            <person name="Fukunaka R."/>
            <person name="Hamada M."/>
            <person name="Harada C."/>
            <person name="Hayashi A."/>
            <person name="Hijishita S."/>
            <person name="Honda M."/>
            <person name="Hosokawa S."/>
            <person name="Ichikawa Y."/>
            <person name="Idonuma A."/>
            <person name="Iijima M."/>
            <person name="Ikeda M."/>
            <person name="Ikeno M."/>
            <person name="Ito K."/>
            <person name="Ito S."/>
            <person name="Ito T."/>
            <person name="Ito Y."/>
            <person name="Ito Y."/>
            <person name="Iwabuchi A."/>
            <person name="Kamiya K."/>
            <person name="Karasawa W."/>
            <person name="Kurita K."/>
            <person name="Katagiri S."/>
            <person name="Kikuta A."/>
            <person name="Kobayashi H."/>
            <person name="Kobayashi N."/>
            <person name="Machita K."/>
            <person name="Maehara T."/>
            <person name="Masukawa M."/>
            <person name="Mizubayashi T."/>
            <person name="Mukai Y."/>
            <person name="Nagasaki H."/>
            <person name="Nagata Y."/>
            <person name="Naito S."/>
            <person name="Nakashima M."/>
            <person name="Nakama Y."/>
            <person name="Nakamichi Y."/>
            <person name="Nakamura M."/>
            <person name="Meguro A."/>
            <person name="Negishi M."/>
            <person name="Ohta I."/>
            <person name="Ohta T."/>
            <person name="Okamoto M."/>
            <person name="Ono N."/>
            <person name="Saji S."/>
            <person name="Sakaguchi M."/>
            <person name="Sakai K."/>
            <person name="Shibata M."/>
            <person name="Shimokawa T."/>
            <person name="Song J."/>
            <person name="Takazaki Y."/>
            <person name="Terasawa K."/>
            <person name="Tsugane M."/>
            <person name="Tsuji K."/>
            <person name="Ueda S."/>
            <person name="Waki K."/>
            <person name="Yamagata H."/>
            <person name="Yamamoto M."/>
            <person name="Yamamoto S."/>
            <person name="Yamane H."/>
            <person name="Yoshiki S."/>
            <person name="Yoshihara R."/>
            <person name="Yukawa K."/>
            <person name="Zhong H."/>
            <person name="Yano M."/>
            <person name="Yuan Q."/>
            <person name="Ouyang S."/>
            <person name="Liu J."/>
            <person name="Jones K.M."/>
            <person name="Gansberger K."/>
            <person name="Moffat K."/>
            <person name="Hill J."/>
            <person name="Bera J."/>
            <person name="Fadrosh D."/>
            <person name="Jin S."/>
            <person name="Johri S."/>
            <person name="Kim M."/>
            <person name="Overton L."/>
            <person name="Reardon M."/>
            <person name="Tsitrin T."/>
            <person name="Vuong H."/>
            <person name="Weaver B."/>
            <person name="Ciecko A."/>
            <person name="Tallon L."/>
            <person name="Jackson J."/>
            <person name="Pai G."/>
            <person name="Aken S.V."/>
            <person name="Utterback T."/>
            <person name="Reidmuller S."/>
            <person name="Feldblyum T."/>
            <person name="Hsiao J."/>
            <person name="Zismann V."/>
            <person name="Iobst S."/>
            <person name="de Vazeille A.R."/>
            <person name="Buell C.R."/>
            <person name="Ying K."/>
            <person name="Li Y."/>
            <person name="Lu T."/>
            <person name="Huang Y."/>
            <person name="Zhao Q."/>
            <person name="Feng Q."/>
            <person name="Zhang L."/>
            <person name="Zhu J."/>
            <person name="Weng Q."/>
            <person name="Mu J."/>
            <person name="Lu Y."/>
            <person name="Fan D."/>
            <person name="Liu Y."/>
            <person name="Guan J."/>
            <person name="Zhang Y."/>
            <person name="Yu S."/>
            <person name="Liu X."/>
            <person name="Zhang Y."/>
            <person name="Hong G."/>
            <person name="Han B."/>
            <person name="Choisne N."/>
            <person name="Demange N."/>
            <person name="Orjeda G."/>
            <person name="Samain S."/>
            <person name="Cattolico L."/>
            <person name="Pelletier E."/>
            <person name="Couloux A."/>
            <person name="Segurens B."/>
            <person name="Wincker P."/>
            <person name="D'Hont A."/>
            <person name="Scarpelli C."/>
            <person name="Weissenbach J."/>
            <person name="Salanoubat M."/>
            <person name="Quetier F."/>
            <person name="Yu Y."/>
            <person name="Kim H.R."/>
            <person name="Rambo T."/>
            <person name="Currie J."/>
            <person name="Collura K."/>
            <person name="Luo M."/>
            <person name="Yang T."/>
            <person name="Ammiraju J.S.S."/>
            <person name="Engler F."/>
            <person name="Soderlund C."/>
            <person name="Wing R.A."/>
            <person name="Palmer L.E."/>
            <person name="de la Bastide M."/>
            <person name="Spiegel L."/>
            <person name="Nascimento L."/>
            <person name="Zutavern T."/>
            <person name="O'Shaughnessy A."/>
            <person name="Dike S."/>
            <person name="Dedhia N."/>
            <person name="Preston R."/>
            <person name="Balija V."/>
            <person name="McCombie W.R."/>
            <person name="Chow T."/>
            <person name="Chen H."/>
            <person name="Chung M."/>
            <person name="Chen C."/>
            <person name="Shaw J."/>
            <person name="Wu H."/>
            <person name="Hsiao K."/>
            <person name="Chao Y."/>
            <person name="Chu M."/>
            <person name="Cheng C."/>
            <person name="Hour A."/>
            <person name="Lee P."/>
            <person name="Lin S."/>
            <person name="Lin Y."/>
            <person name="Liou J."/>
            <person name="Liu S."/>
            <person name="Hsing Y."/>
            <person name="Raghuvanshi S."/>
            <person name="Mohanty A."/>
            <person name="Bharti A.K."/>
            <person name="Gaur A."/>
            <person name="Gupta V."/>
            <person name="Kumar D."/>
            <person name="Ravi V."/>
            <person name="Vij S."/>
            <person name="Kapur A."/>
            <person name="Khurana P."/>
            <person name="Khurana P."/>
            <person name="Khurana J.P."/>
            <person name="Tyagi A.K."/>
            <person name="Gaikwad K."/>
            <person name="Singh A."/>
            <person name="Dalal V."/>
            <person name="Srivastava S."/>
            <person name="Dixit A."/>
            <person name="Pal A.K."/>
            <person name="Ghazi I.A."/>
            <person name="Yadav M."/>
            <person name="Pandit A."/>
            <person name="Bhargava A."/>
            <person name="Sureshbabu K."/>
            <person name="Batra K."/>
            <person name="Sharma T.R."/>
            <person name="Mohapatra T."/>
            <person name="Singh N.K."/>
            <person name="Messing J."/>
            <person name="Nelson A.B."/>
            <person name="Fuks G."/>
            <person name="Kavchok S."/>
            <person name="Keizer G."/>
            <person name="Linton E."/>
            <person name="Llaca V."/>
            <person name="Song R."/>
            <person name="Tanyolac B."/>
            <person name="Young S."/>
            <person name="Ho-Il K."/>
            <person name="Hahn J.H."/>
            <person name="Sangsakoo G."/>
            <person name="Vanavichit A."/>
            <person name="de Mattos Luiz.A.T."/>
            <person name="Zimmer P.D."/>
            <person name="Malone G."/>
            <person name="Dellagostin O."/>
            <person name="de Oliveira A.C."/>
            <person name="Bevan M."/>
            <person name="Bancroft I."/>
            <person name="Minx P."/>
            <person name="Cordum H."/>
            <person name="Wilson R."/>
            <person name="Cheng Z."/>
            <person name="Jin W."/>
            <person name="Jiang J."/>
            <person name="Leong S.A."/>
            <person name="Iwama H."/>
            <person name="Gojobori T."/>
            <person name="Itoh T."/>
            <person name="Niimura Y."/>
            <person name="Fujii Y."/>
            <person name="Habara T."/>
            <person name="Sakai H."/>
            <person name="Sato Y."/>
            <person name="Wilson G."/>
            <person name="Kumar K."/>
            <person name="McCouch S."/>
            <person name="Juretic N."/>
            <person name="Hoen D."/>
            <person name="Wright S."/>
            <person name="Bruskiewich R."/>
            <person name="Bureau T."/>
            <person name="Miyao A."/>
            <person name="Hirochika H."/>
            <person name="Nishikawa T."/>
            <person name="Kadowaki K."/>
            <person name="Sugiura M."/>
            <person name="Burr B."/>
            <person name="Sasaki T."/>
        </authorList>
    </citation>
    <scope>NUCLEOTIDE SEQUENCE [LARGE SCALE GENOMIC DNA]</scope>
    <source>
        <strain evidence="3">cv. Nipponbare</strain>
    </source>
</reference>
<reference evidence="2 3" key="3">
    <citation type="journal article" date="2013" name="Rice">
        <title>Improvement of the Oryza sativa Nipponbare reference genome using next generation sequence and optical map data.</title>
        <authorList>
            <person name="Kawahara Y."/>
            <person name="de la Bastide M."/>
            <person name="Hamilton J.P."/>
            <person name="Kanamori H."/>
            <person name="McCombie W.R."/>
            <person name="Ouyang S."/>
            <person name="Schwartz D.C."/>
            <person name="Tanaka T."/>
            <person name="Wu J."/>
            <person name="Zhou S."/>
            <person name="Childs K.L."/>
            <person name="Davidson R.M."/>
            <person name="Lin H."/>
            <person name="Quesada-Ocampo L."/>
            <person name="Vaillancourt B."/>
            <person name="Sakai H."/>
            <person name="Lee S.S."/>
            <person name="Kim J."/>
            <person name="Numa H."/>
            <person name="Itoh T."/>
            <person name="Buell C.R."/>
            <person name="Matsumoto T."/>
        </authorList>
    </citation>
    <scope>NUCLEOTIDE SEQUENCE [LARGE SCALE GENOMIC DNA]</scope>
    <source>
        <strain evidence="3">cv. Nipponbare</strain>
    </source>
</reference>
<evidence type="ECO:0000313" key="3">
    <source>
        <dbReference type="Proteomes" id="UP000059680"/>
    </source>
</evidence>
<reference evidence="2 3" key="2">
    <citation type="journal article" date="2013" name="Plant Cell Physiol.">
        <title>Rice Annotation Project Database (RAP-DB): an integrative and interactive database for rice genomics.</title>
        <authorList>
            <person name="Sakai H."/>
            <person name="Lee S.S."/>
            <person name="Tanaka T."/>
            <person name="Numa H."/>
            <person name="Kim J."/>
            <person name="Kawahara Y."/>
            <person name="Wakimoto H."/>
            <person name="Yang C.C."/>
            <person name="Iwamoto M."/>
            <person name="Abe T."/>
            <person name="Yamada Y."/>
            <person name="Muto A."/>
            <person name="Inokuchi H."/>
            <person name="Ikemura T."/>
            <person name="Matsumoto T."/>
            <person name="Sasaki T."/>
            <person name="Itoh T."/>
        </authorList>
    </citation>
    <scope>NUCLEOTIDE SEQUENCE [LARGE SCALE GENOMIC DNA]</scope>
    <source>
        <strain evidence="3">cv. Nipponbare</strain>
    </source>
</reference>
<feature type="region of interest" description="Disordered" evidence="1">
    <location>
        <begin position="125"/>
        <end position="155"/>
    </location>
</feature>
<name>A0A0P0Y004_ORYSJ</name>
<proteinExistence type="predicted"/>
<protein>
    <submittedName>
        <fullName evidence="2">Os11g0186700 protein</fullName>
    </submittedName>
</protein>
<feature type="region of interest" description="Disordered" evidence="1">
    <location>
        <begin position="1"/>
        <end position="24"/>
    </location>
</feature>
<dbReference type="Proteomes" id="UP000059680">
    <property type="component" value="Chromosome 11"/>
</dbReference>